<dbReference type="SMR" id="A0A1I7SEN8"/>
<dbReference type="Proteomes" id="UP000659654">
    <property type="component" value="Unassembled WGS sequence"/>
</dbReference>
<evidence type="ECO:0000256" key="1">
    <source>
        <dbReference type="SAM" id="Phobius"/>
    </source>
</evidence>
<evidence type="ECO:0000313" key="4">
    <source>
        <dbReference type="Proteomes" id="UP000095284"/>
    </source>
</evidence>
<organism evidence="4 6">
    <name type="scientific">Bursaphelenchus xylophilus</name>
    <name type="common">Pinewood nematode worm</name>
    <name type="synonym">Aphelenchoides xylophilus</name>
    <dbReference type="NCBI Taxonomy" id="6326"/>
    <lineage>
        <taxon>Eukaryota</taxon>
        <taxon>Metazoa</taxon>
        <taxon>Ecdysozoa</taxon>
        <taxon>Nematoda</taxon>
        <taxon>Chromadorea</taxon>
        <taxon>Rhabditida</taxon>
        <taxon>Tylenchina</taxon>
        <taxon>Tylenchomorpha</taxon>
        <taxon>Aphelenchoidea</taxon>
        <taxon>Aphelenchoididae</taxon>
        <taxon>Bursaphelenchus</taxon>
    </lineage>
</organism>
<name>A0A1I7SEN8_BURXY</name>
<dbReference type="Proteomes" id="UP000095284">
    <property type="component" value="Unplaced"/>
</dbReference>
<feature type="transmembrane region" description="Helical" evidence="1">
    <location>
        <begin position="622"/>
        <end position="645"/>
    </location>
</feature>
<dbReference type="Proteomes" id="UP000582659">
    <property type="component" value="Unassembled WGS sequence"/>
</dbReference>
<keyword evidence="1" id="KW-0812">Transmembrane</keyword>
<protein>
    <submittedName>
        <fullName evidence="2">(pine wood nematode) hypothetical protein</fullName>
    </submittedName>
</protein>
<feature type="transmembrane region" description="Helical" evidence="1">
    <location>
        <begin position="549"/>
        <end position="575"/>
    </location>
</feature>
<dbReference type="EMBL" id="CAJFCV020000002">
    <property type="protein sequence ID" value="CAG9092878.1"/>
    <property type="molecule type" value="Genomic_DNA"/>
</dbReference>
<evidence type="ECO:0000313" key="6">
    <source>
        <dbReference type="WBParaSite" id="BXY_1149700.1"/>
    </source>
</evidence>
<dbReference type="Pfam" id="PF04870">
    <property type="entry name" value="Moulting_cycle"/>
    <property type="match status" value="1"/>
</dbReference>
<sequence>MEIVKGGVNAILSIYPLADGIRHQSEVNLNFELHKEPGEKYYRANIKDEDVVDMYQKWVDTGLSSLMSAVANHKLKRQRRSIVRKYGECSSSATDIPKHARCLTKLLNNEIKTEVKKRPTHRLQKYQKETKGFLTDFSVDEQISSLPKERSRRSPKIIASDSYNLKANKEEMTPLGRIAQVLMESVKKIKGKSDIPRWQNTVAKLKTNGAKRKKYKELIENDSEENLQSMNLGLYKEKMVKKNPASDVDMEKLLKDPVELKKFIKKKKIPKTKEDKIVDMIRSGLKLMYSLAGENTTNFEERNMKLVSPRFLGVVPEEKKDDDISLISPSLFSLHDQGEGIENLTSLPNLLKSFTSKDQQLWLDIIMEAAGVNEESERLEQNLIDIELNKTQASMTNITNLVDEHGVPLYATKENATELGASPEYIALFERIQTNYTKEQLREMNTTGYTVLQKHQIEMIYGPDSPHANATVYNRLMNMTKEEIHEHLRKDFDLIAKMDDFQIDQSQFERSQHVSHSRRKKRLLPGVILSPVSFTPLIANPLVASQPFVLSPIIFTPLILSPSIFGPIVLSPWIFTPLILSPRILGVIVLSPFMFNPLILSPFALIPAVLSPGLFTPIILSPLLMVPFILSPQVFTPIILSPLCLSPIILNPLVGSPLILSPFVLSPVIASPMALGALVLSPYALSPVIWSPLIVFAAVLSPSWLS</sequence>
<dbReference type="EMBL" id="CAJFDI010000002">
    <property type="protein sequence ID" value="CAD5213604.1"/>
    <property type="molecule type" value="Genomic_DNA"/>
</dbReference>
<feature type="transmembrane region" description="Helical" evidence="1">
    <location>
        <begin position="687"/>
        <end position="705"/>
    </location>
</feature>
<dbReference type="eggNOG" id="ENOG502SC9C">
    <property type="taxonomic scope" value="Eukaryota"/>
</dbReference>
<dbReference type="WBParaSite" id="BXY_1149700.1">
    <property type="protein sequence ID" value="BXY_1149700.1"/>
    <property type="gene ID" value="BXY_1149700"/>
</dbReference>
<keyword evidence="1" id="KW-0472">Membrane</keyword>
<keyword evidence="5" id="KW-1185">Reference proteome</keyword>
<feature type="transmembrane region" description="Helical" evidence="1">
    <location>
        <begin position="657"/>
        <end position="681"/>
    </location>
</feature>
<accession>A0A1I7SEN8</accession>
<reference evidence="3" key="2">
    <citation type="submission" date="2020-08" db="EMBL/GenBank/DDBJ databases">
        <authorList>
            <person name="Kikuchi T."/>
        </authorList>
    </citation>
    <scope>NUCLEOTIDE SEQUENCE</scope>
    <source>
        <strain evidence="2">Ka4C1</strain>
    </source>
</reference>
<gene>
    <name evidence="2" type="ORF">BXYJ_LOCUS3113</name>
</gene>
<evidence type="ECO:0000313" key="5">
    <source>
        <dbReference type="Proteomes" id="UP000659654"/>
    </source>
</evidence>
<dbReference type="OrthoDB" id="5917548at2759"/>
<dbReference type="InterPro" id="IPR006954">
    <property type="entry name" value="Mlt-10-like"/>
</dbReference>
<dbReference type="PANTHER" id="PTHR21523">
    <property type="match status" value="1"/>
</dbReference>
<feature type="transmembrane region" description="Helical" evidence="1">
    <location>
        <begin position="587"/>
        <end position="610"/>
    </location>
</feature>
<dbReference type="PANTHER" id="PTHR21523:SF37">
    <property type="entry name" value="MLT-TEN (MLT-10) RELATED"/>
    <property type="match status" value="1"/>
</dbReference>
<proteinExistence type="predicted"/>
<evidence type="ECO:0000313" key="3">
    <source>
        <dbReference type="EMBL" id="CAG9092878.1"/>
    </source>
</evidence>
<reference evidence="6" key="1">
    <citation type="submission" date="2016-11" db="UniProtKB">
        <authorList>
            <consortium name="WormBaseParasite"/>
        </authorList>
    </citation>
    <scope>IDENTIFICATION</scope>
</reference>
<dbReference type="AlphaFoldDB" id="A0A1I7SEN8"/>
<keyword evidence="1" id="KW-1133">Transmembrane helix</keyword>
<evidence type="ECO:0000313" key="2">
    <source>
        <dbReference type="EMBL" id="CAD5213604.1"/>
    </source>
</evidence>